<dbReference type="InterPro" id="IPR013022">
    <property type="entry name" value="Xyl_isomerase-like_TIM-brl"/>
</dbReference>
<dbReference type="GO" id="GO:0008081">
    <property type="term" value="F:phosphoric diester hydrolase activity"/>
    <property type="evidence" value="ECO:0007669"/>
    <property type="project" value="TreeGrafter"/>
</dbReference>
<comment type="cofactor">
    <cofactor evidence="1">
        <name>Zn(2+)</name>
        <dbReference type="ChEBI" id="CHEBI:29105"/>
    </cofactor>
</comment>
<accession>A0A381ZJM3</accession>
<evidence type="ECO:0000256" key="7">
    <source>
        <dbReference type="ARBA" id="ARBA00023204"/>
    </source>
</evidence>
<dbReference type="HAMAP" id="MF_00152">
    <property type="entry name" value="Nfo"/>
    <property type="match status" value="1"/>
</dbReference>
<dbReference type="Gene3D" id="3.20.20.150">
    <property type="entry name" value="Divalent-metal-dependent TIM barrel enzymes"/>
    <property type="match status" value="1"/>
</dbReference>
<dbReference type="PANTHER" id="PTHR21445">
    <property type="entry name" value="ENDONUCLEASE IV ENDODEOXYRIBONUCLEASE IV"/>
    <property type="match status" value="1"/>
</dbReference>
<evidence type="ECO:0000256" key="2">
    <source>
        <dbReference type="ARBA" id="ARBA00005340"/>
    </source>
</evidence>
<organism evidence="9">
    <name type="scientific">marine metagenome</name>
    <dbReference type="NCBI Taxonomy" id="408172"/>
    <lineage>
        <taxon>unclassified sequences</taxon>
        <taxon>metagenomes</taxon>
        <taxon>ecological metagenomes</taxon>
    </lineage>
</organism>
<evidence type="ECO:0000256" key="5">
    <source>
        <dbReference type="ARBA" id="ARBA00022801"/>
    </source>
</evidence>
<name>A0A381ZJM3_9ZZZZ</name>
<dbReference type="SUPFAM" id="SSF51658">
    <property type="entry name" value="Xylose isomerase-like"/>
    <property type="match status" value="1"/>
</dbReference>
<dbReference type="InterPro" id="IPR001719">
    <property type="entry name" value="AP_endonuc_2"/>
</dbReference>
<evidence type="ECO:0000256" key="3">
    <source>
        <dbReference type="ARBA" id="ARBA00022723"/>
    </source>
</evidence>
<comment type="similarity">
    <text evidence="2">Belongs to the AP endonuclease 2 family.</text>
</comment>
<evidence type="ECO:0000256" key="6">
    <source>
        <dbReference type="ARBA" id="ARBA00022833"/>
    </source>
</evidence>
<dbReference type="CDD" id="cd00019">
    <property type="entry name" value="AP2Ec"/>
    <property type="match status" value="1"/>
</dbReference>
<keyword evidence="5" id="KW-0378">Hydrolase</keyword>
<sequence length="285" mass="30435">MLIGAHVSAAGGANKAIARAEEIGAECFQIFASSPRMWLSKPIEDAVVNKYESEMKRARMGPTVLHGKYLVALGSDDPQLLAKSENALQTDIAAANKLGALGVIFHPASHRGQGFAAVVDRFAGSVCKILDNEPGNSLLMLETSAGSGDHIGSKFEELGTLIRAIGDDRVAVCLDTQHVWAAGYDITSVDALNATIEEFDREIGLGLLKSVHANDSMRELGSSVDRHENIGDGLIGIEGFETLMSHEVFQNVPFYLEVPGTGKSGPDKPNVDRLKSIRANVGARR</sequence>
<dbReference type="PROSITE" id="PS00731">
    <property type="entry name" value="AP_NUCLEASE_F2_3"/>
    <property type="match status" value="1"/>
</dbReference>
<reference evidence="9" key="1">
    <citation type="submission" date="2018-05" db="EMBL/GenBank/DDBJ databases">
        <authorList>
            <person name="Lanie J.A."/>
            <person name="Ng W.-L."/>
            <person name="Kazmierczak K.M."/>
            <person name="Andrzejewski T.M."/>
            <person name="Davidsen T.M."/>
            <person name="Wayne K.J."/>
            <person name="Tettelin H."/>
            <person name="Glass J.I."/>
            <person name="Rusch D."/>
            <person name="Podicherti R."/>
            <person name="Tsui H.-C.T."/>
            <person name="Winkler M.E."/>
        </authorList>
    </citation>
    <scope>NUCLEOTIDE SEQUENCE</scope>
</reference>
<evidence type="ECO:0000313" key="9">
    <source>
        <dbReference type="EMBL" id="SVA89379.1"/>
    </source>
</evidence>
<proteinExistence type="inferred from homology"/>
<dbReference type="InterPro" id="IPR018246">
    <property type="entry name" value="AP_endonuc_F2_Zn_BS"/>
</dbReference>
<keyword evidence="4" id="KW-0227">DNA damage</keyword>
<dbReference type="NCBIfam" id="TIGR00587">
    <property type="entry name" value="nfo"/>
    <property type="match status" value="1"/>
</dbReference>
<dbReference type="InterPro" id="IPR036237">
    <property type="entry name" value="Xyl_isomerase-like_sf"/>
</dbReference>
<dbReference type="AlphaFoldDB" id="A0A381ZJM3"/>
<keyword evidence="6" id="KW-0862">Zinc</keyword>
<dbReference type="GO" id="GO:0008270">
    <property type="term" value="F:zinc ion binding"/>
    <property type="evidence" value="ECO:0007669"/>
    <property type="project" value="InterPro"/>
</dbReference>
<dbReference type="GO" id="GO:0003677">
    <property type="term" value="F:DNA binding"/>
    <property type="evidence" value="ECO:0007669"/>
    <property type="project" value="InterPro"/>
</dbReference>
<dbReference type="GO" id="GO:0006284">
    <property type="term" value="P:base-excision repair"/>
    <property type="evidence" value="ECO:0007669"/>
    <property type="project" value="TreeGrafter"/>
</dbReference>
<evidence type="ECO:0000256" key="4">
    <source>
        <dbReference type="ARBA" id="ARBA00022763"/>
    </source>
</evidence>
<dbReference type="GO" id="GO:0003906">
    <property type="term" value="F:DNA-(apurinic or apyrimidinic site) endonuclease activity"/>
    <property type="evidence" value="ECO:0007669"/>
    <property type="project" value="TreeGrafter"/>
</dbReference>
<evidence type="ECO:0000259" key="8">
    <source>
        <dbReference type="Pfam" id="PF01261"/>
    </source>
</evidence>
<dbReference type="PROSITE" id="PS51432">
    <property type="entry name" value="AP_NUCLEASE_F2_4"/>
    <property type="match status" value="1"/>
</dbReference>
<protein>
    <recommendedName>
        <fullName evidence="8">Xylose isomerase-like TIM barrel domain-containing protein</fullName>
    </recommendedName>
</protein>
<dbReference type="SMART" id="SM00518">
    <property type="entry name" value="AP2Ec"/>
    <property type="match status" value="1"/>
</dbReference>
<gene>
    <name evidence="9" type="ORF">METZ01_LOCUS142233</name>
</gene>
<keyword evidence="7" id="KW-0234">DNA repair</keyword>
<dbReference type="Pfam" id="PF01261">
    <property type="entry name" value="AP_endonuc_2"/>
    <property type="match status" value="1"/>
</dbReference>
<keyword evidence="3" id="KW-0479">Metal-binding</keyword>
<feature type="domain" description="Xylose isomerase-like TIM barrel" evidence="8">
    <location>
        <begin position="17"/>
        <end position="266"/>
    </location>
</feature>
<dbReference type="EMBL" id="UINC01021566">
    <property type="protein sequence ID" value="SVA89379.1"/>
    <property type="molecule type" value="Genomic_DNA"/>
</dbReference>
<dbReference type="PANTHER" id="PTHR21445:SF0">
    <property type="entry name" value="APURINIC-APYRIMIDINIC ENDONUCLEASE"/>
    <property type="match status" value="1"/>
</dbReference>
<dbReference type="FunFam" id="3.20.20.150:FF:000001">
    <property type="entry name" value="Probable endonuclease 4"/>
    <property type="match status" value="1"/>
</dbReference>
<evidence type="ECO:0000256" key="1">
    <source>
        <dbReference type="ARBA" id="ARBA00001947"/>
    </source>
</evidence>